<name>A0A7S6WPC3_9SPIR</name>
<keyword evidence="3" id="KW-0949">S-adenosyl-L-methionine</keyword>
<reference evidence="5 6" key="1">
    <citation type="submission" date="2020-09" db="EMBL/GenBank/DDBJ databases">
        <title>Characterization of Treponema spp. from bovine digital dermatitis in Korea.</title>
        <authorList>
            <person name="Espiritu H.M."/>
            <person name="Cho Y.I."/>
            <person name="Mamuad L."/>
        </authorList>
    </citation>
    <scope>NUCLEOTIDE SEQUENCE [LARGE SCALE GENOMIC DNA]</scope>
    <source>
        <strain evidence="5 6">KS1</strain>
    </source>
</reference>
<dbReference type="PANTHER" id="PTHR43464:SF19">
    <property type="entry name" value="UBIQUINONE BIOSYNTHESIS O-METHYLTRANSFERASE, MITOCHONDRIAL"/>
    <property type="match status" value="1"/>
</dbReference>
<evidence type="ECO:0000256" key="3">
    <source>
        <dbReference type="ARBA" id="ARBA00022691"/>
    </source>
</evidence>
<evidence type="ECO:0000256" key="2">
    <source>
        <dbReference type="ARBA" id="ARBA00022679"/>
    </source>
</evidence>
<dbReference type="InterPro" id="IPR029063">
    <property type="entry name" value="SAM-dependent_MTases_sf"/>
</dbReference>
<organism evidence="5 6">
    <name type="scientific">Treponema pedis</name>
    <dbReference type="NCBI Taxonomy" id="409322"/>
    <lineage>
        <taxon>Bacteria</taxon>
        <taxon>Pseudomonadati</taxon>
        <taxon>Spirochaetota</taxon>
        <taxon>Spirochaetia</taxon>
        <taxon>Spirochaetales</taxon>
        <taxon>Treponemataceae</taxon>
        <taxon>Treponema</taxon>
    </lineage>
</organism>
<dbReference type="AlphaFoldDB" id="A0A7S6WPC3"/>
<keyword evidence="1 5" id="KW-0489">Methyltransferase</keyword>
<dbReference type="InterPro" id="IPR041698">
    <property type="entry name" value="Methyltransf_25"/>
</dbReference>
<dbReference type="Gene3D" id="3.40.50.150">
    <property type="entry name" value="Vaccinia Virus protein VP39"/>
    <property type="match status" value="1"/>
</dbReference>
<evidence type="ECO:0000313" key="5">
    <source>
        <dbReference type="EMBL" id="QOW60850.1"/>
    </source>
</evidence>
<dbReference type="Pfam" id="PF13649">
    <property type="entry name" value="Methyltransf_25"/>
    <property type="match status" value="1"/>
</dbReference>
<dbReference type="PANTHER" id="PTHR43464">
    <property type="entry name" value="METHYLTRANSFERASE"/>
    <property type="match status" value="1"/>
</dbReference>
<dbReference type="EMBL" id="CP061839">
    <property type="protein sequence ID" value="QOW60850.1"/>
    <property type="molecule type" value="Genomic_DNA"/>
</dbReference>
<evidence type="ECO:0000259" key="4">
    <source>
        <dbReference type="Pfam" id="PF13649"/>
    </source>
</evidence>
<dbReference type="CDD" id="cd02440">
    <property type="entry name" value="AdoMet_MTases"/>
    <property type="match status" value="1"/>
</dbReference>
<sequence length="240" mass="27916">MYDIIAKNYSEIFPVDNGFSESIYKYYQEKNIKPQNIRILDVGCAVGDLSLKLSGYGFDIVGIDLSESMLSIAKSKICGQSNLKFEKLNMLDIQKLGKFDIVICFGNTVSHLKNEKEIEDFFIAVYNILNADGIFYFEALNYGEILNEKTAYFPVIETENFIFNRSYNYYKKNIVSFEIKFKDKKLNKTYSDLINLFPITKEMILNLLKRAGFSKIKYIANNIEKKTFMEEFNINYEAIK</sequence>
<dbReference type="GO" id="GO:0008168">
    <property type="term" value="F:methyltransferase activity"/>
    <property type="evidence" value="ECO:0007669"/>
    <property type="project" value="UniProtKB-KW"/>
</dbReference>
<keyword evidence="2 5" id="KW-0808">Transferase</keyword>
<evidence type="ECO:0000313" key="6">
    <source>
        <dbReference type="Proteomes" id="UP000593915"/>
    </source>
</evidence>
<gene>
    <name evidence="5" type="ORF">IFE08_13900</name>
</gene>
<dbReference type="Proteomes" id="UP000593915">
    <property type="component" value="Chromosome"/>
</dbReference>
<proteinExistence type="predicted"/>
<dbReference type="Gene3D" id="2.20.25.110">
    <property type="entry name" value="S-adenosyl-L-methionine-dependent methyltransferases"/>
    <property type="match status" value="1"/>
</dbReference>
<protein>
    <submittedName>
        <fullName evidence="5">Class I SAM-dependent methyltransferase</fullName>
    </submittedName>
</protein>
<feature type="domain" description="Methyltransferase" evidence="4">
    <location>
        <begin position="39"/>
        <end position="133"/>
    </location>
</feature>
<dbReference type="SUPFAM" id="SSF53335">
    <property type="entry name" value="S-adenosyl-L-methionine-dependent methyltransferases"/>
    <property type="match status" value="1"/>
</dbReference>
<accession>A0A7S6WPC3</accession>
<dbReference type="GO" id="GO:0032259">
    <property type="term" value="P:methylation"/>
    <property type="evidence" value="ECO:0007669"/>
    <property type="project" value="UniProtKB-KW"/>
</dbReference>
<evidence type="ECO:0000256" key="1">
    <source>
        <dbReference type="ARBA" id="ARBA00022603"/>
    </source>
</evidence>
<dbReference type="RefSeq" id="WP_194076297.1">
    <property type="nucleotide sequence ID" value="NZ_CP061839.1"/>
</dbReference>